<dbReference type="Proteomes" id="UP000007843">
    <property type="component" value="Chromosome"/>
</dbReference>
<feature type="transmembrane region" description="Helical" evidence="1">
    <location>
        <begin position="20"/>
        <end position="41"/>
    </location>
</feature>
<dbReference type="HOGENOM" id="CLU_570713_0_0_6"/>
<organism evidence="2 3">
    <name type="scientific">Klebsiella michiganensis (strain ATCC 8724 / DSM 4798 / JCM 20051 / NBRC 3318 / NRRL B-199 / KCTC 1686 / BUCSAV 143 / CCM 1901)</name>
    <dbReference type="NCBI Taxonomy" id="1006551"/>
    <lineage>
        <taxon>Bacteria</taxon>
        <taxon>Pseudomonadati</taxon>
        <taxon>Pseudomonadota</taxon>
        <taxon>Gammaproteobacteria</taxon>
        <taxon>Enterobacterales</taxon>
        <taxon>Enterobacteriaceae</taxon>
        <taxon>Klebsiella/Raoultella group</taxon>
        <taxon>Klebsiella</taxon>
    </lineage>
</organism>
<dbReference type="AlphaFoldDB" id="A0A0H3HCK0"/>
<evidence type="ECO:0000313" key="3">
    <source>
        <dbReference type="Proteomes" id="UP000007843"/>
    </source>
</evidence>
<keyword evidence="1" id="KW-0812">Transmembrane</keyword>
<evidence type="ECO:0000313" key="2">
    <source>
        <dbReference type="EMBL" id="AEX04130.1"/>
    </source>
</evidence>
<keyword evidence="1" id="KW-0472">Membrane</keyword>
<evidence type="ECO:0000256" key="1">
    <source>
        <dbReference type="SAM" id="Phobius"/>
    </source>
</evidence>
<accession>A0A0H3HCK0</accession>
<protein>
    <submittedName>
        <fullName evidence="2">Uncharacterized protein</fullName>
    </submittedName>
</protein>
<reference evidence="2 3" key="1">
    <citation type="journal article" date="2012" name="J. Bacteriol.">
        <title>Complete genome sequence of Klebsiella oxytoca KCTC 1686, used in production of 2,3-butanediol.</title>
        <authorList>
            <person name="Shin S.H."/>
            <person name="Kim S."/>
            <person name="Kim J.Y."/>
            <person name="Lee S."/>
            <person name="Um Y."/>
            <person name="Oh M.K."/>
            <person name="Kim Y.R."/>
            <person name="Lee J."/>
            <person name="Yang K.S."/>
        </authorList>
    </citation>
    <scope>NUCLEOTIDE SEQUENCE [LARGE SCALE GENOMIC DNA]</scope>
    <source>
        <strain evidence="3">ATCC 8724 / DSM 4798 / JCM 20051 / NBRC 3318 / NRRL B-199 / KCTC 1686</strain>
    </source>
</reference>
<feature type="transmembrane region" description="Helical" evidence="1">
    <location>
        <begin position="399"/>
        <end position="417"/>
    </location>
</feature>
<sequence length="469" mass="52911">MDWRLPQMERKSLPGFPAWWVWLLLPLACVLAAAVVLFFTWPVARGFADRRFWFWLLLIPLLTSVALELFLLSHVLHQRREIRWRHLFIDSKQAQWRQWGRQSLTLAAWHVLTPEPDLALRVLGLEGVVPQAPAKAVLLPRPPQSELGMSPLRDILTQTLTPLLAVLRPQPVVDIWLYTGSVEDESRQALAQCWLALLSRQLPDNRIHWQAEPPDARLLYQWCDEASDTPRLLLCTQLLSADAAGSEFSVALLFTAARQRLPENTGFRPVSVFRPLFAPATEPEEALTDLLAVEQMVKGQRRHLWDAGLDTRARNTVLAVLDAQGETLPSDGQHLLARHIGEPDKNSFWLALGLAAQATDTGQRGQMVVAPLPEQTACVQLNVHPAPATQWPEDSISRYPLAWTAGVCCVLLLFFLLMDSTVQQTLWPWLAGGGVLYALLMLAAVPLALILWQRRLNDEWQLQGGIRHE</sequence>
<dbReference type="PATRIC" id="fig|1006551.4.peg.2419"/>
<gene>
    <name evidence="2" type="ordered locus">KOX_12020</name>
</gene>
<dbReference type="EMBL" id="CP003218">
    <property type="protein sequence ID" value="AEX04130.1"/>
    <property type="molecule type" value="Genomic_DNA"/>
</dbReference>
<proteinExistence type="predicted"/>
<feature type="transmembrane region" description="Helical" evidence="1">
    <location>
        <begin position="429"/>
        <end position="452"/>
    </location>
</feature>
<keyword evidence="1" id="KW-1133">Transmembrane helix</keyword>
<name>A0A0H3HCK0_KLEM8</name>
<feature type="transmembrane region" description="Helical" evidence="1">
    <location>
        <begin position="53"/>
        <end position="76"/>
    </location>
</feature>
<dbReference type="KEGG" id="kox:KOX_12020"/>
<dbReference type="RefSeq" id="WP_014228081.1">
    <property type="nucleotide sequence ID" value="NC_016612.1"/>
</dbReference>